<protein>
    <submittedName>
        <fullName evidence="1">Uncharacterized protein</fullName>
    </submittedName>
</protein>
<proteinExistence type="predicted"/>
<keyword evidence="2" id="KW-1185">Reference proteome</keyword>
<comment type="caution">
    <text evidence="1">The sequence shown here is derived from an EMBL/GenBank/DDBJ whole genome shotgun (WGS) entry which is preliminary data.</text>
</comment>
<evidence type="ECO:0000313" key="1">
    <source>
        <dbReference type="EMBL" id="GKV41175.1"/>
    </source>
</evidence>
<dbReference type="EMBL" id="BPVZ01000148">
    <property type="protein sequence ID" value="GKV41175.1"/>
    <property type="molecule type" value="Genomic_DNA"/>
</dbReference>
<gene>
    <name evidence="1" type="ORF">SLEP1_g48743</name>
</gene>
<sequence length="45" mass="5296">MHFPSFKAKFIPLKDHNPQVESISKSFSMVFDKDFESKNFFILVS</sequence>
<evidence type="ECO:0000313" key="2">
    <source>
        <dbReference type="Proteomes" id="UP001054252"/>
    </source>
</evidence>
<dbReference type="Proteomes" id="UP001054252">
    <property type="component" value="Unassembled WGS sequence"/>
</dbReference>
<name>A0AAV5LVE4_9ROSI</name>
<reference evidence="1 2" key="1">
    <citation type="journal article" date="2021" name="Commun. Biol.">
        <title>The genome of Shorea leprosula (Dipterocarpaceae) highlights the ecological relevance of drought in aseasonal tropical rainforests.</title>
        <authorList>
            <person name="Ng K.K.S."/>
            <person name="Kobayashi M.J."/>
            <person name="Fawcett J.A."/>
            <person name="Hatakeyama M."/>
            <person name="Paape T."/>
            <person name="Ng C.H."/>
            <person name="Ang C.C."/>
            <person name="Tnah L.H."/>
            <person name="Lee C.T."/>
            <person name="Nishiyama T."/>
            <person name="Sese J."/>
            <person name="O'Brien M.J."/>
            <person name="Copetti D."/>
            <person name="Mohd Noor M.I."/>
            <person name="Ong R.C."/>
            <person name="Putra M."/>
            <person name="Sireger I.Z."/>
            <person name="Indrioko S."/>
            <person name="Kosugi Y."/>
            <person name="Izuno A."/>
            <person name="Isagi Y."/>
            <person name="Lee S.L."/>
            <person name="Shimizu K.K."/>
        </authorList>
    </citation>
    <scope>NUCLEOTIDE SEQUENCE [LARGE SCALE GENOMIC DNA]</scope>
    <source>
        <strain evidence="1">214</strain>
    </source>
</reference>
<accession>A0AAV5LVE4</accession>
<organism evidence="1 2">
    <name type="scientific">Rubroshorea leprosula</name>
    <dbReference type="NCBI Taxonomy" id="152421"/>
    <lineage>
        <taxon>Eukaryota</taxon>
        <taxon>Viridiplantae</taxon>
        <taxon>Streptophyta</taxon>
        <taxon>Embryophyta</taxon>
        <taxon>Tracheophyta</taxon>
        <taxon>Spermatophyta</taxon>
        <taxon>Magnoliopsida</taxon>
        <taxon>eudicotyledons</taxon>
        <taxon>Gunneridae</taxon>
        <taxon>Pentapetalae</taxon>
        <taxon>rosids</taxon>
        <taxon>malvids</taxon>
        <taxon>Malvales</taxon>
        <taxon>Dipterocarpaceae</taxon>
        <taxon>Rubroshorea</taxon>
    </lineage>
</organism>
<dbReference type="AlphaFoldDB" id="A0AAV5LVE4"/>